<keyword evidence="2" id="KW-1185">Reference proteome</keyword>
<comment type="caution">
    <text evidence="1">The sequence shown here is derived from an EMBL/GenBank/DDBJ whole genome shotgun (WGS) entry which is preliminary data.</text>
</comment>
<dbReference type="Proteomes" id="UP001201163">
    <property type="component" value="Unassembled WGS sequence"/>
</dbReference>
<evidence type="ECO:0000313" key="1">
    <source>
        <dbReference type="EMBL" id="KAH8989821.1"/>
    </source>
</evidence>
<reference evidence="1" key="1">
    <citation type="submission" date="2022-01" db="EMBL/GenBank/DDBJ databases">
        <title>Comparative genomics reveals a dynamic genome evolution in the ectomycorrhizal milk-cap (Lactarius) mushrooms.</title>
        <authorList>
            <consortium name="DOE Joint Genome Institute"/>
            <person name="Lebreton A."/>
            <person name="Tang N."/>
            <person name="Kuo A."/>
            <person name="LaButti K."/>
            <person name="Drula E."/>
            <person name="Barry K."/>
            <person name="Clum A."/>
            <person name="Lipzen A."/>
            <person name="Mousain D."/>
            <person name="Ng V."/>
            <person name="Wang R."/>
            <person name="Wang X."/>
            <person name="Dai Y."/>
            <person name="Henrissat B."/>
            <person name="Grigoriev I.V."/>
            <person name="Guerin-Laguette A."/>
            <person name="Yu F."/>
            <person name="Martin F.M."/>
        </authorList>
    </citation>
    <scope>NUCLEOTIDE SEQUENCE</scope>
    <source>
        <strain evidence="1">QP</strain>
    </source>
</reference>
<dbReference type="EMBL" id="JAKELL010000034">
    <property type="protein sequence ID" value="KAH8989821.1"/>
    <property type="molecule type" value="Genomic_DNA"/>
</dbReference>
<name>A0AAD4LIJ6_9AGAM</name>
<accession>A0AAD4LIJ6</accession>
<dbReference type="Gene3D" id="3.10.580.10">
    <property type="entry name" value="CBS-domain"/>
    <property type="match status" value="1"/>
</dbReference>
<proteinExistence type="predicted"/>
<dbReference type="InterPro" id="IPR046342">
    <property type="entry name" value="CBS_dom_sf"/>
</dbReference>
<gene>
    <name evidence="1" type="ORF">EDB92DRAFT_1799407</name>
</gene>
<feature type="non-terminal residue" evidence="1">
    <location>
        <position position="113"/>
    </location>
</feature>
<evidence type="ECO:0000313" key="2">
    <source>
        <dbReference type="Proteomes" id="UP001201163"/>
    </source>
</evidence>
<dbReference type="SUPFAM" id="SSF54631">
    <property type="entry name" value="CBS-domain pair"/>
    <property type="match status" value="1"/>
</dbReference>
<sequence>LLDTRKYHDPPVVRDGILLGYVAREKLKSFIGSPYIPRAAHSADLSPLLEDAMQLRKEVPLELAVNVFRRLNLRHIMFAQAGRLTSMIAKTDIRVVALSTTHFVHRGALAEEG</sequence>
<protein>
    <recommendedName>
        <fullName evidence="3">Chloride channel protein</fullName>
    </recommendedName>
</protein>
<evidence type="ECO:0008006" key="3">
    <source>
        <dbReference type="Google" id="ProtNLM"/>
    </source>
</evidence>
<organism evidence="1 2">
    <name type="scientific">Lactarius akahatsu</name>
    <dbReference type="NCBI Taxonomy" id="416441"/>
    <lineage>
        <taxon>Eukaryota</taxon>
        <taxon>Fungi</taxon>
        <taxon>Dikarya</taxon>
        <taxon>Basidiomycota</taxon>
        <taxon>Agaricomycotina</taxon>
        <taxon>Agaricomycetes</taxon>
        <taxon>Russulales</taxon>
        <taxon>Russulaceae</taxon>
        <taxon>Lactarius</taxon>
    </lineage>
</organism>
<dbReference type="AlphaFoldDB" id="A0AAD4LIJ6"/>